<evidence type="ECO:0000256" key="2">
    <source>
        <dbReference type="SAM" id="Phobius"/>
    </source>
</evidence>
<proteinExistence type="predicted"/>
<evidence type="ECO:0000256" key="1">
    <source>
        <dbReference type="SAM" id="MobiDB-lite"/>
    </source>
</evidence>
<evidence type="ECO:0000313" key="6">
    <source>
        <dbReference type="Proteomes" id="UP000540266"/>
    </source>
</evidence>
<dbReference type="Proteomes" id="UP000078551">
    <property type="component" value="Chromosome"/>
</dbReference>
<evidence type="ECO:0000313" key="4">
    <source>
        <dbReference type="EMBL" id="QPK07049.1"/>
    </source>
</evidence>
<gene>
    <name evidence="3" type="ORF">AMC81_CH01724</name>
    <name evidence="4" type="ORF">HER27_011060</name>
</gene>
<reference evidence="4 6" key="2">
    <citation type="submission" date="2020-11" db="EMBL/GenBank/DDBJ databases">
        <title>Indigenous Rhizobia Nodulating Common beans in Western Kenya.</title>
        <authorList>
            <person name="Wekesa C.S."/>
            <person name="Oelmueller R."/>
            <person name="Furch A.C."/>
        </authorList>
    </citation>
    <scope>NUCLEOTIDE SEQUENCE [LARGE SCALE GENOMIC DNA]</scope>
    <source>
        <strain evidence="6">BS3</strain>
        <strain evidence="4">S3</strain>
    </source>
</reference>
<protein>
    <submittedName>
        <fullName evidence="4">Uncharacterized protein</fullName>
    </submittedName>
</protein>
<name>A0A192TAP9_9HYPH</name>
<dbReference type="AlphaFoldDB" id="A0A192TAP9"/>
<dbReference type="EMBL" id="CP064931">
    <property type="protein sequence ID" value="QPK07049.1"/>
    <property type="molecule type" value="Genomic_DNA"/>
</dbReference>
<dbReference type="EMBL" id="CP013568">
    <property type="protein sequence ID" value="ANL84509.1"/>
    <property type="molecule type" value="Genomic_DNA"/>
</dbReference>
<organism evidence="4 6">
    <name type="scientific">Rhizobium phaseoli</name>
    <dbReference type="NCBI Taxonomy" id="396"/>
    <lineage>
        <taxon>Bacteria</taxon>
        <taxon>Pseudomonadati</taxon>
        <taxon>Pseudomonadota</taxon>
        <taxon>Alphaproteobacteria</taxon>
        <taxon>Hyphomicrobiales</taxon>
        <taxon>Rhizobiaceae</taxon>
        <taxon>Rhizobium/Agrobacterium group</taxon>
        <taxon>Rhizobium</taxon>
    </lineage>
</organism>
<dbReference type="GeneID" id="45961769"/>
<keyword evidence="5" id="KW-1185">Reference proteome</keyword>
<sequence>MRNIMSSTFHPLGPRRIRRGSRQMREKRTAWALIVFSVLLACVELYIVYSAL</sequence>
<feature type="transmembrane region" description="Helical" evidence="2">
    <location>
        <begin position="29"/>
        <end position="49"/>
    </location>
</feature>
<keyword evidence="2" id="KW-0812">Transmembrane</keyword>
<feature type="region of interest" description="Disordered" evidence="1">
    <location>
        <begin position="1"/>
        <end position="21"/>
    </location>
</feature>
<evidence type="ECO:0000313" key="3">
    <source>
        <dbReference type="EMBL" id="ANL84509.1"/>
    </source>
</evidence>
<accession>A0A192TAP9</accession>
<dbReference type="RefSeq" id="WP_020465368.1">
    <property type="nucleotide sequence ID" value="NZ_CP013532.1"/>
</dbReference>
<dbReference type="Proteomes" id="UP000540266">
    <property type="component" value="Chromosome"/>
</dbReference>
<evidence type="ECO:0000313" key="5">
    <source>
        <dbReference type="Proteomes" id="UP000078551"/>
    </source>
</evidence>
<reference evidence="3 5" key="1">
    <citation type="submission" date="2015-11" db="EMBL/GenBank/DDBJ databases">
        <title>The limits of bacterial species coexistence and the symbiotic plasmid transference in sympatric Rhizobium populations.</title>
        <authorList>
            <person name="Perez-Carrascal O.M."/>
            <person name="VanInsberghe D."/>
            <person name="Juarez S."/>
            <person name="Polz M.F."/>
            <person name="Vinuesa P."/>
            <person name="Gonzalez V."/>
        </authorList>
    </citation>
    <scope>NUCLEOTIDE SEQUENCE [LARGE SCALE GENOMIC DNA]</scope>
    <source>
        <strain evidence="3 5">N771</strain>
    </source>
</reference>
<keyword evidence="2" id="KW-0472">Membrane</keyword>
<keyword evidence="2" id="KW-1133">Transmembrane helix</keyword>